<dbReference type="EMBL" id="JBHTBD010000020">
    <property type="protein sequence ID" value="MFC7296766.1"/>
    <property type="molecule type" value="Genomic_DNA"/>
</dbReference>
<dbReference type="Proteomes" id="UP001596506">
    <property type="component" value="Unassembled WGS sequence"/>
</dbReference>
<gene>
    <name evidence="1" type="ORF">ACFQQA_18820</name>
</gene>
<evidence type="ECO:0000313" key="2">
    <source>
        <dbReference type="Proteomes" id="UP001596506"/>
    </source>
</evidence>
<dbReference type="RefSeq" id="WP_100690244.1">
    <property type="nucleotide sequence ID" value="NZ_JBHTBD010000020.1"/>
</dbReference>
<sequence>MECPDISRLKLDRADEEALEEIRRAQRAGNLLEVVMPAGVMATIFLGNNAAQATYNVHSTDWVQFARAMRVLPDMIRARVSQVAKLRILTGSLNYEQRQFWDAVDKGCGGY</sequence>
<reference evidence="2" key="1">
    <citation type="journal article" date="2019" name="Int. J. Syst. Evol. Microbiol.">
        <title>The Global Catalogue of Microorganisms (GCM) 10K type strain sequencing project: providing services to taxonomists for standard genome sequencing and annotation.</title>
        <authorList>
            <consortium name="The Broad Institute Genomics Platform"/>
            <consortium name="The Broad Institute Genome Sequencing Center for Infectious Disease"/>
            <person name="Wu L."/>
            <person name="Ma J."/>
        </authorList>
    </citation>
    <scope>NUCLEOTIDE SEQUENCE [LARGE SCALE GENOMIC DNA]</scope>
    <source>
        <strain evidence="2">CCUG 60559</strain>
    </source>
</reference>
<protein>
    <submittedName>
        <fullName evidence="1">Uncharacterized protein</fullName>
    </submittedName>
</protein>
<name>A0ABW2IZT4_9GAMM</name>
<keyword evidence="2" id="KW-1185">Reference proteome</keyword>
<proteinExistence type="predicted"/>
<comment type="caution">
    <text evidence="1">The sequence shown here is derived from an EMBL/GenBank/DDBJ whole genome shotgun (WGS) entry which is preliminary data.</text>
</comment>
<accession>A0ABW2IZT4</accession>
<evidence type="ECO:0000313" key="1">
    <source>
        <dbReference type="EMBL" id="MFC7296766.1"/>
    </source>
</evidence>
<organism evidence="1 2">
    <name type="scientific">Marinobacter aromaticivorans</name>
    <dbReference type="NCBI Taxonomy" id="1494078"/>
    <lineage>
        <taxon>Bacteria</taxon>
        <taxon>Pseudomonadati</taxon>
        <taxon>Pseudomonadota</taxon>
        <taxon>Gammaproteobacteria</taxon>
        <taxon>Pseudomonadales</taxon>
        <taxon>Marinobacteraceae</taxon>
        <taxon>Marinobacter</taxon>
    </lineage>
</organism>